<dbReference type="PRINTS" id="PR00390">
    <property type="entry name" value="PHPHLIPASEC"/>
</dbReference>
<dbReference type="PROSITE" id="PS50004">
    <property type="entry name" value="C2"/>
    <property type="match status" value="1"/>
</dbReference>
<dbReference type="InterPro" id="IPR011992">
    <property type="entry name" value="EF-hand-dom_pair"/>
</dbReference>
<dbReference type="SUPFAM" id="SSF50729">
    <property type="entry name" value="PH domain-like"/>
    <property type="match status" value="1"/>
</dbReference>
<keyword evidence="12" id="KW-0472">Membrane</keyword>
<evidence type="ECO:0000313" key="20">
    <source>
        <dbReference type="Ensembl" id="ENSBIXP00005005138.1"/>
    </source>
</evidence>
<dbReference type="SMART" id="SM00239">
    <property type="entry name" value="C2"/>
    <property type="match status" value="1"/>
</dbReference>
<keyword evidence="11 15" id="KW-0443">Lipid metabolism</keyword>
<dbReference type="InterPro" id="IPR002048">
    <property type="entry name" value="EF_hand_dom"/>
</dbReference>
<keyword evidence="10 15" id="KW-0442">Lipid degradation</keyword>
<dbReference type="PROSITE" id="PS50007">
    <property type="entry name" value="PIPLC_X_DOMAIN"/>
    <property type="match status" value="1"/>
</dbReference>
<evidence type="ECO:0000256" key="16">
    <source>
        <dbReference type="SAM" id="MobiDB-lite"/>
    </source>
</evidence>
<dbReference type="SMART" id="SM00054">
    <property type="entry name" value="EFh"/>
    <property type="match status" value="2"/>
</dbReference>
<evidence type="ECO:0000256" key="12">
    <source>
        <dbReference type="ARBA" id="ARBA00023136"/>
    </source>
</evidence>
<organism evidence="20 21">
    <name type="scientific">Bos indicus x Bos taurus</name>
    <name type="common">Hybrid cattle</name>
    <dbReference type="NCBI Taxonomy" id="30522"/>
    <lineage>
        <taxon>Eukaryota</taxon>
        <taxon>Metazoa</taxon>
        <taxon>Chordata</taxon>
        <taxon>Craniata</taxon>
        <taxon>Vertebrata</taxon>
        <taxon>Euteleostomi</taxon>
        <taxon>Mammalia</taxon>
        <taxon>Eutheria</taxon>
        <taxon>Laurasiatheria</taxon>
        <taxon>Artiodactyla</taxon>
        <taxon>Ruminantia</taxon>
        <taxon>Pecora</taxon>
        <taxon>Bovidae</taxon>
        <taxon>Bovinae</taxon>
        <taxon>Bos</taxon>
    </lineage>
</organism>
<dbReference type="SMART" id="SM00233">
    <property type="entry name" value="PH"/>
    <property type="match status" value="1"/>
</dbReference>
<evidence type="ECO:0000256" key="13">
    <source>
        <dbReference type="ARBA" id="ARBA00023224"/>
    </source>
</evidence>
<dbReference type="GO" id="GO:0051209">
    <property type="term" value="P:release of sequestered calcium ion into cytosol"/>
    <property type="evidence" value="ECO:0007669"/>
    <property type="project" value="TreeGrafter"/>
</dbReference>
<dbReference type="Gene3D" id="2.30.29.30">
    <property type="entry name" value="Pleckstrin-homology domain (PH domain)/Phosphotyrosine-binding domain (PTB)"/>
    <property type="match status" value="1"/>
</dbReference>
<evidence type="ECO:0000256" key="4">
    <source>
        <dbReference type="ARBA" id="ARBA00012368"/>
    </source>
</evidence>
<dbReference type="GO" id="GO:0016042">
    <property type="term" value="P:lipid catabolic process"/>
    <property type="evidence" value="ECO:0007669"/>
    <property type="project" value="UniProtKB-KW"/>
</dbReference>
<dbReference type="SUPFAM" id="SSF47473">
    <property type="entry name" value="EF-hand"/>
    <property type="match status" value="1"/>
</dbReference>
<evidence type="ECO:0000256" key="9">
    <source>
        <dbReference type="ARBA" id="ARBA00022837"/>
    </source>
</evidence>
<evidence type="ECO:0000259" key="18">
    <source>
        <dbReference type="PROSITE" id="PS50004"/>
    </source>
</evidence>
<feature type="compositionally biased region" description="Basic and acidic residues" evidence="16">
    <location>
        <begin position="892"/>
        <end position="921"/>
    </location>
</feature>
<sequence length="1593" mass="177635">MADLEVYKNLSPEKVERCMSVMQSGTQMIKLKRGTKGLVRLFYLDEHRTRLRWRPSRKSEKAKILIDSIYKVTEGRQSEIFHRQAEGNFDPSCCFTIYHGNHMESLDLITSNPEEARTWITGLKYLMAGISDEDSLAKRQRTHDQWVKQTFEEADKNGDGLLNIEEIHQLMHKLNVNLPRRKVRQMFQEADTDENQGTLTFEEFCVFYKMMSLRRDLYLLLLSYSDKKDHLTVEELAQFLKVEQKMTNVTTDYCIDIIRKFEVSEENKVKNVLGIEGFTNFMRSPACDIFNPLHHEVYQDMDQPLCNYYIASSHNTYLTGDQLLSQSKVDMYARVLQEGCRCVEVDCWDGPDGEPVVHHGYTLTSKILFRDVVETINKHAFVKNEFPVILSIENHCSIQQQRKIAQYLKGIFQDKLDLSSIDTGETKQLPSPQSLKGKILVKGKKLPYHLGDDAEEGEVSDEDSADEIEDECKFKLHYNNGTTEHQVESFIRKKLESLLKESQIRDKEDPDSFTVRALLKATHEGLNAHLKQHPDAKESGKKAHGRSLMTNFGKHKKTTKSRSKSYSTDDEEDAQQNPGKETGQLYRLGRRRKTMKLCRELSDLVVYTNSVAAQDIVDDGTFNPFSGDPLPANPKKQLILKVISGQQLPKPPDSMFGDRGEIIDPFVEVEIIGLPVDCSKDQTRVVDDNGFNPVWEETLTFTVHMPEIALVRFLVWDHDPIGRDFVGQRTVTFSSLVPGYRHVYLEGLTEASIFVHITINEIYGKWSPLILNPSYTILHFLGATKNRQLQGLKGLFNKNPRHNSSENTCHYTRKRSIGDKILRRTASAPAKGRKKSKMGFQEMVEMKDSVSEAARDQDGVLRRTTRSLQARPVSMPVDRSLLGALSLPVSETTKDTEGKENSQAEDKDARRDGKASVKDQHLPNFNKKLSSSSSALIHKDISQGNSAVSTANLSITEQLVPGPKGGRTKSNMLSDCWEHQCLSRSLSPRQHLAHDPAVSPSKDLCGVKTKENGNAGGFVVGKSTLSGSILSQSNLEIKKLEGNWDKGRAATSFSLSDVSTLCSDAPDLHSTAILQESEISHLIDNVTLTNENEPGSSISALIGQFDETGNQANPTVVSHLQSPSVMSGHPPVPTMDLKMPFKPGFSNGKPKSSFLCSSPEQIALSGHETCECSTHTAVGETMCTPVSKMKPDNDLSGKAMTGAIENNLPQSSNTSHCWLPESPTHGKDWEILKNPSPATSTDLTLEDVIAAPTLSLNSGESSLVEMDGDSENLSLTTYEYRREGTSHLTSPLKVKYSPAAVEHFQRGLRNGYCKETLHPSVSEIFNNTQDVKNQNISHLAYQGAGFMHNHFSNSDAKTNQTSGPLPCAHDLHAPAPEQSTHSALKLSSPCKSKSLGDLTSEDIACNFESKYQCISKSFVTTGIRDKKGMTVKTKSLEPMDALTEQLRKLVSFDQEDGCQVLYSKQDANQFPRALVRKLSSRSQSRVRNIASRAKEKQEANRQKSVNPSTVGGVVLRSKPCAPAPTGNRHSTGSYIAGYLRSAKGGSLEGRGIPEGACAALRSGHVDRFCSHHSVLQTEPSSDDKPEIYFLLRL</sequence>
<dbReference type="Pfam" id="PF16457">
    <property type="entry name" value="PH_12"/>
    <property type="match status" value="1"/>
</dbReference>
<dbReference type="InterPro" id="IPR011993">
    <property type="entry name" value="PH-like_dom_sf"/>
</dbReference>
<evidence type="ECO:0000256" key="8">
    <source>
        <dbReference type="ARBA" id="ARBA00022801"/>
    </source>
</evidence>
<keyword evidence="8 15" id="KW-0378">Hydrolase</keyword>
<dbReference type="InterPro" id="IPR046972">
    <property type="entry name" value="PLCeta1_EF"/>
</dbReference>
<feature type="compositionally biased region" description="Basic residues" evidence="16">
    <location>
        <begin position="553"/>
        <end position="563"/>
    </location>
</feature>
<dbReference type="PANTHER" id="PTHR10336">
    <property type="entry name" value="PHOSPHOINOSITIDE-SPECIFIC PHOSPHOLIPASE C FAMILY PROTEIN"/>
    <property type="match status" value="1"/>
</dbReference>
<evidence type="ECO:0000256" key="15">
    <source>
        <dbReference type="RuleBase" id="RU361133"/>
    </source>
</evidence>
<keyword evidence="5" id="KW-0963">Cytoplasm</keyword>
<dbReference type="GO" id="GO:0046488">
    <property type="term" value="P:phosphatidylinositol metabolic process"/>
    <property type="evidence" value="ECO:0007669"/>
    <property type="project" value="TreeGrafter"/>
</dbReference>
<dbReference type="PROSITE" id="PS00018">
    <property type="entry name" value="EF_HAND_1"/>
    <property type="match status" value="1"/>
</dbReference>
<feature type="region of interest" description="Disordered" evidence="16">
    <location>
        <begin position="528"/>
        <end position="587"/>
    </location>
</feature>
<dbReference type="InterPro" id="IPR001849">
    <property type="entry name" value="PH_domain"/>
</dbReference>
<feature type="compositionally biased region" description="Basic and acidic residues" evidence="16">
    <location>
        <begin position="1492"/>
        <end position="1501"/>
    </location>
</feature>
<name>A0A4W2FIE7_BOBOX</name>
<dbReference type="SUPFAM" id="SSF49562">
    <property type="entry name" value="C2 domain (Calcium/lipid-binding domain, CaLB)"/>
    <property type="match status" value="1"/>
</dbReference>
<dbReference type="FunFam" id="1.10.238.10:FF:000005">
    <property type="entry name" value="Phosphoinositide phospholipase C"/>
    <property type="match status" value="1"/>
</dbReference>
<evidence type="ECO:0000313" key="21">
    <source>
        <dbReference type="Proteomes" id="UP000429181"/>
    </source>
</evidence>
<keyword evidence="6" id="KW-0479">Metal-binding</keyword>
<comment type="subcellular location">
    <subcellularLocation>
        <location evidence="3">Cytoplasm</location>
    </subcellularLocation>
    <subcellularLocation>
        <location evidence="2">Membrane</location>
    </subcellularLocation>
</comment>
<dbReference type="Pfam" id="PF09279">
    <property type="entry name" value="EF-hand_like"/>
    <property type="match status" value="1"/>
</dbReference>
<feature type="domain" description="C2" evidence="18">
    <location>
        <begin position="619"/>
        <end position="747"/>
    </location>
</feature>
<evidence type="ECO:0000256" key="11">
    <source>
        <dbReference type="ARBA" id="ARBA00023098"/>
    </source>
</evidence>
<evidence type="ECO:0000256" key="14">
    <source>
        <dbReference type="ARBA" id="ARBA00023674"/>
    </source>
</evidence>
<dbReference type="Ensembl" id="ENSBIXT00005006957.1">
    <property type="protein sequence ID" value="ENSBIXP00005005138.1"/>
    <property type="gene ID" value="ENSBIXG00005011013.1"/>
</dbReference>
<dbReference type="PROSITE" id="PS50222">
    <property type="entry name" value="EF_HAND_2"/>
    <property type="match status" value="2"/>
</dbReference>
<feature type="region of interest" description="Disordered" evidence="16">
    <location>
        <begin position="1485"/>
        <end position="1512"/>
    </location>
</feature>
<dbReference type="EC" id="3.1.4.11" evidence="4 15"/>
<dbReference type="Gene3D" id="3.20.20.190">
    <property type="entry name" value="Phosphatidylinositol (PI) phosphodiesterase"/>
    <property type="match status" value="1"/>
</dbReference>
<reference evidence="20" key="2">
    <citation type="submission" date="2025-08" db="UniProtKB">
        <authorList>
            <consortium name="Ensembl"/>
        </authorList>
    </citation>
    <scope>IDENTIFICATION</scope>
</reference>
<accession>A0A4W2FIE7</accession>
<dbReference type="CDD" id="cd16220">
    <property type="entry name" value="EFh_PI-PLCeta1"/>
    <property type="match status" value="1"/>
</dbReference>
<protein>
    <recommendedName>
        <fullName evidence="4 15">Phosphoinositide phospholipase C</fullName>
        <ecNumber evidence="4 15">3.1.4.11</ecNumber>
    </recommendedName>
</protein>
<dbReference type="PROSITE" id="PS50003">
    <property type="entry name" value="PH_DOMAIN"/>
    <property type="match status" value="1"/>
</dbReference>
<feature type="region of interest" description="Disordered" evidence="16">
    <location>
        <begin position="847"/>
        <end position="931"/>
    </location>
</feature>
<evidence type="ECO:0000256" key="3">
    <source>
        <dbReference type="ARBA" id="ARBA00004496"/>
    </source>
</evidence>
<evidence type="ECO:0000259" key="17">
    <source>
        <dbReference type="PROSITE" id="PS50003"/>
    </source>
</evidence>
<dbReference type="FunFam" id="1.10.238.10:FF:000036">
    <property type="entry name" value="Phosphoinositide phospholipase C"/>
    <property type="match status" value="1"/>
</dbReference>
<evidence type="ECO:0000256" key="6">
    <source>
        <dbReference type="ARBA" id="ARBA00022723"/>
    </source>
</evidence>
<evidence type="ECO:0000256" key="5">
    <source>
        <dbReference type="ARBA" id="ARBA00022490"/>
    </source>
</evidence>
<evidence type="ECO:0000256" key="10">
    <source>
        <dbReference type="ARBA" id="ARBA00022963"/>
    </source>
</evidence>
<reference evidence="20 21" key="1">
    <citation type="submission" date="2018-11" db="EMBL/GenBank/DDBJ databases">
        <title>Haplotype-resolved cattle genomes.</title>
        <authorList>
            <person name="Low W.Y."/>
            <person name="Tearle R."/>
            <person name="Bickhart D.M."/>
            <person name="Rosen B.D."/>
            <person name="Koren S."/>
            <person name="Rhie A."/>
            <person name="Hiendleder S."/>
            <person name="Phillippy A.M."/>
            <person name="Smith T.P.L."/>
            <person name="Williams J.L."/>
        </authorList>
    </citation>
    <scope>NUCLEOTIDE SEQUENCE [LARGE SCALE GENOMIC DNA]</scope>
</reference>
<dbReference type="Gene3D" id="1.10.238.10">
    <property type="entry name" value="EF-hand"/>
    <property type="match status" value="2"/>
</dbReference>
<dbReference type="FunFam" id="3.20.20.190:FF:000002">
    <property type="entry name" value="Phosphoinositide phospholipase C"/>
    <property type="match status" value="1"/>
</dbReference>
<dbReference type="InterPro" id="IPR017946">
    <property type="entry name" value="PLC-like_Pdiesterase_TIM-brl"/>
</dbReference>
<dbReference type="GO" id="GO:0004435">
    <property type="term" value="F:phosphatidylinositol-4,5-bisphosphate phospholipase C activity"/>
    <property type="evidence" value="ECO:0007669"/>
    <property type="project" value="UniProtKB-EC"/>
</dbReference>
<feature type="domain" description="EF-hand" evidence="19">
    <location>
        <begin position="142"/>
        <end position="177"/>
    </location>
</feature>
<dbReference type="InterPro" id="IPR035892">
    <property type="entry name" value="C2_domain_sf"/>
</dbReference>
<dbReference type="InterPro" id="IPR018247">
    <property type="entry name" value="EF_Hand_1_Ca_BS"/>
</dbReference>
<dbReference type="FunFam" id="2.30.29.30:FF:000063">
    <property type="entry name" value="Phosphoinositide phospholipase C"/>
    <property type="match status" value="1"/>
</dbReference>
<dbReference type="PANTHER" id="PTHR10336:SF51">
    <property type="entry name" value="1-PHOSPHATIDYLINOSITOL 4,5-BISPHOSPHATE PHOSPHODIESTERASE ETA-1"/>
    <property type="match status" value="1"/>
</dbReference>
<dbReference type="GO" id="GO:0048015">
    <property type="term" value="P:phosphatidylinositol-mediated signaling"/>
    <property type="evidence" value="ECO:0007669"/>
    <property type="project" value="TreeGrafter"/>
</dbReference>
<dbReference type="SMART" id="SM00148">
    <property type="entry name" value="PLCXc"/>
    <property type="match status" value="1"/>
</dbReference>
<dbReference type="InterPro" id="IPR001192">
    <property type="entry name" value="PI-PLC_fam"/>
</dbReference>
<keyword evidence="13" id="KW-0807">Transducer</keyword>
<feature type="domain" description="PH" evidence="17">
    <location>
        <begin position="20"/>
        <end position="128"/>
    </location>
</feature>
<dbReference type="InterPro" id="IPR015359">
    <property type="entry name" value="PLC_EF-hand-like"/>
</dbReference>
<dbReference type="FunFam" id="2.60.40.150:FF:000018">
    <property type="entry name" value="Phosphoinositide phospholipase C"/>
    <property type="match status" value="1"/>
</dbReference>
<dbReference type="GO" id="GO:0005737">
    <property type="term" value="C:cytoplasm"/>
    <property type="evidence" value="ECO:0007669"/>
    <property type="project" value="UniProtKB-SubCell"/>
</dbReference>
<keyword evidence="9" id="KW-0106">Calcium</keyword>
<feature type="domain" description="EF-hand" evidence="19">
    <location>
        <begin position="178"/>
        <end position="214"/>
    </location>
</feature>
<evidence type="ECO:0000256" key="1">
    <source>
        <dbReference type="ARBA" id="ARBA00001913"/>
    </source>
</evidence>
<dbReference type="InterPro" id="IPR000909">
    <property type="entry name" value="PLipase_C_PInositol-sp_X_dom"/>
</dbReference>
<feature type="compositionally biased region" description="Basic and acidic residues" evidence="16">
    <location>
        <begin position="532"/>
        <end position="541"/>
    </location>
</feature>
<dbReference type="Pfam" id="PF00388">
    <property type="entry name" value="PI-PLC-X"/>
    <property type="match status" value="1"/>
</dbReference>
<dbReference type="Pfam" id="PF00168">
    <property type="entry name" value="C2"/>
    <property type="match status" value="1"/>
</dbReference>
<comment type="cofactor">
    <cofactor evidence="1">
        <name>Ca(2+)</name>
        <dbReference type="ChEBI" id="CHEBI:29108"/>
    </cofactor>
</comment>
<evidence type="ECO:0000256" key="2">
    <source>
        <dbReference type="ARBA" id="ARBA00004370"/>
    </source>
</evidence>
<dbReference type="SUPFAM" id="SSF51695">
    <property type="entry name" value="PLC-like phosphodiesterases"/>
    <property type="match status" value="1"/>
</dbReference>
<comment type="catalytic activity">
    <reaction evidence="14">
        <text>a 1,2-diacyl-sn-glycero-3-phospho-(1D-myo-inositol-4,5-bisphosphate) + H2O = 1D-myo-inositol 1,4,5-trisphosphate + a 1,2-diacyl-sn-glycerol + H(+)</text>
        <dbReference type="Rhea" id="RHEA:33179"/>
        <dbReference type="ChEBI" id="CHEBI:15377"/>
        <dbReference type="ChEBI" id="CHEBI:15378"/>
        <dbReference type="ChEBI" id="CHEBI:17815"/>
        <dbReference type="ChEBI" id="CHEBI:58456"/>
        <dbReference type="ChEBI" id="CHEBI:203600"/>
        <dbReference type="EC" id="3.1.4.11"/>
    </reaction>
    <physiologicalReaction direction="left-to-right" evidence="14">
        <dbReference type="Rhea" id="RHEA:33180"/>
    </physiologicalReaction>
</comment>
<dbReference type="InterPro" id="IPR000008">
    <property type="entry name" value="C2_dom"/>
</dbReference>
<dbReference type="Gene3D" id="2.60.40.150">
    <property type="entry name" value="C2 domain"/>
    <property type="match status" value="1"/>
</dbReference>
<evidence type="ECO:0000259" key="19">
    <source>
        <dbReference type="PROSITE" id="PS50222"/>
    </source>
</evidence>
<dbReference type="GO" id="GO:0016020">
    <property type="term" value="C:membrane"/>
    <property type="evidence" value="ECO:0007669"/>
    <property type="project" value="UniProtKB-SubCell"/>
</dbReference>
<evidence type="ECO:0000256" key="7">
    <source>
        <dbReference type="ARBA" id="ARBA00022737"/>
    </source>
</evidence>
<dbReference type="GeneTree" id="ENSGT00940000157185"/>
<proteinExistence type="predicted"/>
<dbReference type="CDD" id="cd00275">
    <property type="entry name" value="C2_PLC_like"/>
    <property type="match status" value="1"/>
</dbReference>
<feature type="compositionally biased region" description="Basic and acidic residues" evidence="16">
    <location>
        <begin position="847"/>
        <end position="861"/>
    </location>
</feature>
<dbReference type="GO" id="GO:0005509">
    <property type="term" value="F:calcium ion binding"/>
    <property type="evidence" value="ECO:0007669"/>
    <property type="project" value="InterPro"/>
</dbReference>
<dbReference type="Proteomes" id="UP000429181">
    <property type="component" value="Chromosome 1"/>
</dbReference>
<keyword evidence="7" id="KW-0677">Repeat</keyword>
<gene>
    <name evidence="20" type="primary">PLCH1</name>
</gene>